<feature type="domain" description="Integrase catalytic" evidence="1">
    <location>
        <begin position="720"/>
        <end position="913"/>
    </location>
</feature>
<keyword evidence="2" id="KW-1185">Reference proteome</keyword>
<dbReference type="Pfam" id="PF05380">
    <property type="entry name" value="Peptidase_A17"/>
    <property type="match status" value="1"/>
</dbReference>
<dbReference type="SUPFAM" id="SSF53098">
    <property type="entry name" value="Ribonuclease H-like"/>
    <property type="match status" value="1"/>
</dbReference>
<evidence type="ECO:0000259" key="1">
    <source>
        <dbReference type="PROSITE" id="PS50994"/>
    </source>
</evidence>
<name>A0ABM3V8G6_MUSDO</name>
<dbReference type="InterPro" id="IPR043502">
    <property type="entry name" value="DNA/RNA_pol_sf"/>
</dbReference>
<dbReference type="GeneID" id="131803995"/>
<dbReference type="CDD" id="cd01644">
    <property type="entry name" value="RT_pepA17"/>
    <property type="match status" value="1"/>
</dbReference>
<dbReference type="PROSITE" id="PS50994">
    <property type="entry name" value="INTEGRASE"/>
    <property type="match status" value="1"/>
</dbReference>
<protein>
    <submittedName>
        <fullName evidence="3">Uncharacterized protein LOC131803995</fullName>
    </submittedName>
</protein>
<dbReference type="Pfam" id="PF18701">
    <property type="entry name" value="DUF5641"/>
    <property type="match status" value="1"/>
</dbReference>
<evidence type="ECO:0000313" key="2">
    <source>
        <dbReference type="Proteomes" id="UP001652621"/>
    </source>
</evidence>
<organism evidence="2 3">
    <name type="scientific">Musca domestica</name>
    <name type="common">House fly</name>
    <dbReference type="NCBI Taxonomy" id="7370"/>
    <lineage>
        <taxon>Eukaryota</taxon>
        <taxon>Metazoa</taxon>
        <taxon>Ecdysozoa</taxon>
        <taxon>Arthropoda</taxon>
        <taxon>Hexapoda</taxon>
        <taxon>Insecta</taxon>
        <taxon>Pterygota</taxon>
        <taxon>Neoptera</taxon>
        <taxon>Endopterygota</taxon>
        <taxon>Diptera</taxon>
        <taxon>Brachycera</taxon>
        <taxon>Muscomorpha</taxon>
        <taxon>Muscoidea</taxon>
        <taxon>Muscidae</taxon>
        <taxon>Musca</taxon>
    </lineage>
</organism>
<reference evidence="3" key="1">
    <citation type="submission" date="2025-08" db="UniProtKB">
        <authorList>
            <consortium name="RefSeq"/>
        </authorList>
    </citation>
    <scope>IDENTIFICATION</scope>
    <source>
        <strain evidence="3">Aabys</strain>
        <tissue evidence="3">Whole body</tissue>
    </source>
</reference>
<dbReference type="PANTHER" id="PTHR47331">
    <property type="entry name" value="PHD-TYPE DOMAIN-CONTAINING PROTEIN"/>
    <property type="match status" value="1"/>
</dbReference>
<sequence length="1223" mass="138955">MRDPNRKSDYDKVILEYLSLGHMEKVEGFVNYQNCFYLPHHGVFKPESVTTKLRVVFNASCPSVDGKSLNDELYVGPSLQKDIVSLVLNWRLYKYVFNADISKMYRQIWINPLHSKYQRILFRSCPEEEVSDYQLKTVTFGVNCAPYLALRTLLQLADDEEHRFPIGSKILRNNMYVDDALVGVHTVSEGLRAREELIKILSSAGFGLRKWTSNSREILDGLAREHLLNEDFLDLGDKSSAKTLGIRWNASSDSFYFVIDTIQERSSYTKRQVLSIIAKIFDPLGWLAPIVITAKILMQQLWLDEIGWDDPLKPLTLINWKNFVSTSSGIEEIRIPRWVNYSPNCNIELHGFCDSSESAYAAALYLRVEVGTDVYTNLLVAKSKVAPLKKLSLPRLELCGAFLLAELVDSVLPQLDIPKASLFAWSDSTIVLSWLKKPSYSWTTFVANRVSIIQEKVGSDWYHVPTDENPADLATRGRTPLELKECGLWWHGPSWLKSPRSEWPSGAVISETTLEAKPVKVHLARSAVEEDILERFSRLSTATHVIAYIFRFVQRTHPKTKKTVCFDSIKLTADEIGFARRRLMSLSQRIYFPSEYDCLHKNRKLDSGSPLLSLNPFLDKDGLIRANGRLSSTLSLPYDERYPIILAPKSRFAALYVDHVHRMTNHGGIQLTLATTRLECWIIRGRNLVKTHYRHCTKCVLAQKKRQTQLMAALPPERTTFTRPFSTSGVDFAGPIEIKNFSGRGCRISKGYICLFVCFATKAIHLEPVSDLSTPAFIAALSRFVARRGCPRHIYSDNGKNFVGADREIRSNLMKIVAEAKDDSLTRYGFQKLEWHFNPAAAPHMGGLWEAGVKSCKSHLKKISGQIRHTFEELSTILAHIESCLNSRPLTPLTDSIDDISALTPGHFLIGGPLLAPAEPDEVENKTSLLNRWRRLKLIAQEFCRRWKSEYLKELQRRTKWKLPRNDLQVDDIVVLHSDSLAPNEWRMGRVMSYNDAFKCPLCHTRHSFRHCRSFLQATPSAKDAIVRKYQGCVNCLGLGHRVITCPWNEGCRVCNLAHHTWLHPLDVNREVWLRMTAEVMMHLPGLDETPRKVRVLIDPLYDESSLALGSPSNFVMYPSPATVVLTSTNNNVRTYTAKLNVELESELLSPRHAVDLQCVKKVYPKKAIADPHFETPGKYNVVLGKSASNGIFLGLPIIEPGMPYAQNTIFGWTFFGDVARKK</sequence>
<dbReference type="InterPro" id="IPR012337">
    <property type="entry name" value="RNaseH-like_sf"/>
</dbReference>
<dbReference type="RefSeq" id="XP_058982075.1">
    <property type="nucleotide sequence ID" value="XM_059126092.1"/>
</dbReference>
<dbReference type="PANTHER" id="PTHR47331:SF1">
    <property type="entry name" value="GAG-LIKE PROTEIN"/>
    <property type="match status" value="1"/>
</dbReference>
<dbReference type="Proteomes" id="UP001652621">
    <property type="component" value="Unplaced"/>
</dbReference>
<dbReference type="Gene3D" id="3.30.420.10">
    <property type="entry name" value="Ribonuclease H-like superfamily/Ribonuclease H"/>
    <property type="match status" value="1"/>
</dbReference>
<dbReference type="SUPFAM" id="SSF56672">
    <property type="entry name" value="DNA/RNA polymerases"/>
    <property type="match status" value="1"/>
</dbReference>
<gene>
    <name evidence="3" type="primary">LOC131803995</name>
</gene>
<dbReference type="InterPro" id="IPR036397">
    <property type="entry name" value="RNaseH_sf"/>
</dbReference>
<dbReference type="InterPro" id="IPR000477">
    <property type="entry name" value="RT_dom"/>
</dbReference>
<dbReference type="Pfam" id="PF00078">
    <property type="entry name" value="RVT_1"/>
    <property type="match status" value="1"/>
</dbReference>
<evidence type="ECO:0000313" key="3">
    <source>
        <dbReference type="RefSeq" id="XP_058982075.1"/>
    </source>
</evidence>
<proteinExistence type="predicted"/>
<dbReference type="InterPro" id="IPR040676">
    <property type="entry name" value="DUF5641"/>
</dbReference>
<accession>A0ABM3V8G6</accession>
<dbReference type="InterPro" id="IPR001584">
    <property type="entry name" value="Integrase_cat-core"/>
</dbReference>
<dbReference type="InterPro" id="IPR008042">
    <property type="entry name" value="Retrotrans_Pao"/>
</dbReference>